<sequence>MISDNGPQFISEIFEHLSNRLGVQHVKTVVYRPQSNRTERVNHDPLQMIVSYVNYNHETWDQFLREFAYTIRTAVNETTGMTPAEWFLGRKLITPFQKLVMASDGTEFAVRDIEKLFDEARKNTKAKHEKWAKYYNRRRQDIRIRVNDWVLLQTHPLSSAAKKVVAKFKSKFEGPYRVLEVHNNNLVVWKVGKRLTVNIDQVRLYHQRKSGENVIRVRNPDSSGSGY</sequence>
<dbReference type="GO" id="GO:0015074">
    <property type="term" value="P:DNA integration"/>
    <property type="evidence" value="ECO:0007669"/>
    <property type="project" value="InterPro"/>
</dbReference>
<dbReference type="PANTHER" id="PTHR37984">
    <property type="entry name" value="PROTEIN CBG26694"/>
    <property type="match status" value="1"/>
</dbReference>
<dbReference type="SUPFAM" id="SSF53098">
    <property type="entry name" value="Ribonuclease H-like"/>
    <property type="match status" value="1"/>
</dbReference>
<gene>
    <name evidence="2" type="primary">X975_13647</name>
    <name evidence="2" type="ORF">TNCV_1630501</name>
</gene>
<evidence type="ECO:0000313" key="2">
    <source>
        <dbReference type="EMBL" id="GFY23768.1"/>
    </source>
</evidence>
<keyword evidence="3" id="KW-1185">Reference proteome</keyword>
<dbReference type="EMBL" id="BMAU01021366">
    <property type="protein sequence ID" value="GFY23768.1"/>
    <property type="molecule type" value="Genomic_DNA"/>
</dbReference>
<feature type="domain" description="Integrase catalytic" evidence="1">
    <location>
        <begin position="1"/>
        <end position="91"/>
    </location>
</feature>
<dbReference type="GO" id="GO:0003676">
    <property type="term" value="F:nucleic acid binding"/>
    <property type="evidence" value="ECO:0007669"/>
    <property type="project" value="InterPro"/>
</dbReference>
<dbReference type="InterPro" id="IPR001584">
    <property type="entry name" value="Integrase_cat-core"/>
</dbReference>
<dbReference type="PANTHER" id="PTHR37984:SF5">
    <property type="entry name" value="PROTEIN NYNRIN-LIKE"/>
    <property type="match status" value="1"/>
</dbReference>
<dbReference type="InterPro" id="IPR050951">
    <property type="entry name" value="Retrovirus_Pol_polyprotein"/>
</dbReference>
<dbReference type="AlphaFoldDB" id="A0A8X6VWB5"/>
<dbReference type="Gene3D" id="3.30.420.10">
    <property type="entry name" value="Ribonuclease H-like superfamily/Ribonuclease H"/>
    <property type="match status" value="1"/>
</dbReference>
<dbReference type="InterPro" id="IPR036397">
    <property type="entry name" value="RNaseH_sf"/>
</dbReference>
<organism evidence="2 3">
    <name type="scientific">Trichonephila clavipes</name>
    <name type="common">Golden silk orbweaver</name>
    <name type="synonym">Nephila clavipes</name>
    <dbReference type="NCBI Taxonomy" id="2585209"/>
    <lineage>
        <taxon>Eukaryota</taxon>
        <taxon>Metazoa</taxon>
        <taxon>Ecdysozoa</taxon>
        <taxon>Arthropoda</taxon>
        <taxon>Chelicerata</taxon>
        <taxon>Arachnida</taxon>
        <taxon>Araneae</taxon>
        <taxon>Araneomorphae</taxon>
        <taxon>Entelegynae</taxon>
        <taxon>Araneoidea</taxon>
        <taxon>Nephilidae</taxon>
        <taxon>Trichonephila</taxon>
    </lineage>
</organism>
<evidence type="ECO:0000259" key="1">
    <source>
        <dbReference type="PROSITE" id="PS50994"/>
    </source>
</evidence>
<dbReference type="Proteomes" id="UP000887159">
    <property type="component" value="Unassembled WGS sequence"/>
</dbReference>
<name>A0A8X6VWB5_TRICX</name>
<comment type="caution">
    <text evidence="2">The sequence shown here is derived from an EMBL/GenBank/DDBJ whole genome shotgun (WGS) entry which is preliminary data.</text>
</comment>
<dbReference type="PROSITE" id="PS50994">
    <property type="entry name" value="INTEGRASE"/>
    <property type="match status" value="1"/>
</dbReference>
<proteinExistence type="predicted"/>
<dbReference type="InterPro" id="IPR012337">
    <property type="entry name" value="RNaseH-like_sf"/>
</dbReference>
<accession>A0A8X6VWB5</accession>
<reference evidence="2" key="1">
    <citation type="submission" date="2020-08" db="EMBL/GenBank/DDBJ databases">
        <title>Multicomponent nature underlies the extraordinary mechanical properties of spider dragline silk.</title>
        <authorList>
            <person name="Kono N."/>
            <person name="Nakamura H."/>
            <person name="Mori M."/>
            <person name="Yoshida Y."/>
            <person name="Ohtoshi R."/>
            <person name="Malay A.D."/>
            <person name="Moran D.A.P."/>
            <person name="Tomita M."/>
            <person name="Numata K."/>
            <person name="Arakawa K."/>
        </authorList>
    </citation>
    <scope>NUCLEOTIDE SEQUENCE</scope>
</reference>
<evidence type="ECO:0000313" key="3">
    <source>
        <dbReference type="Proteomes" id="UP000887159"/>
    </source>
</evidence>
<protein>
    <submittedName>
        <fullName evidence="2">Retrovirus-related Pol polyprotein from transposon 17.6</fullName>
    </submittedName>
</protein>